<dbReference type="CDD" id="cd00038">
    <property type="entry name" value="CAP_ED"/>
    <property type="match status" value="1"/>
</dbReference>
<evidence type="ECO:0000313" key="6">
    <source>
        <dbReference type="Proteomes" id="UP000304900"/>
    </source>
</evidence>
<feature type="domain" description="Cyclic nucleotide-binding" evidence="4">
    <location>
        <begin position="15"/>
        <end position="81"/>
    </location>
</feature>
<comment type="caution">
    <text evidence="5">The sequence shown here is derived from an EMBL/GenBank/DDBJ whole genome shotgun (WGS) entry which is preliminary data.</text>
</comment>
<keyword evidence="1" id="KW-0805">Transcription regulation</keyword>
<dbReference type="AlphaFoldDB" id="A0A4U6DAR5"/>
<dbReference type="PROSITE" id="PS50042">
    <property type="entry name" value="CNMP_BINDING_3"/>
    <property type="match status" value="1"/>
</dbReference>
<dbReference type="SUPFAM" id="SSF46785">
    <property type="entry name" value="Winged helix' DNA-binding domain"/>
    <property type="match status" value="1"/>
</dbReference>
<dbReference type="Proteomes" id="UP000304900">
    <property type="component" value="Unassembled WGS sequence"/>
</dbReference>
<dbReference type="Pfam" id="PF13545">
    <property type="entry name" value="HTH_Crp_2"/>
    <property type="match status" value="1"/>
</dbReference>
<dbReference type="Gene3D" id="1.10.10.10">
    <property type="entry name" value="Winged helix-like DNA-binding domain superfamily/Winged helix DNA-binding domain"/>
    <property type="match status" value="1"/>
</dbReference>
<accession>A0A4U6DAR5</accession>
<protein>
    <submittedName>
        <fullName evidence="5">Crp/Fnr family transcriptional regulator</fullName>
    </submittedName>
</protein>
<dbReference type="InterPro" id="IPR018490">
    <property type="entry name" value="cNMP-bd_dom_sf"/>
</dbReference>
<name>A0A4U6DAR5_9BACT</name>
<evidence type="ECO:0000256" key="3">
    <source>
        <dbReference type="ARBA" id="ARBA00023163"/>
    </source>
</evidence>
<dbReference type="InterPro" id="IPR012318">
    <property type="entry name" value="HTH_CRP"/>
</dbReference>
<dbReference type="Pfam" id="PF00027">
    <property type="entry name" value="cNMP_binding"/>
    <property type="match status" value="1"/>
</dbReference>
<evidence type="ECO:0000256" key="2">
    <source>
        <dbReference type="ARBA" id="ARBA00023125"/>
    </source>
</evidence>
<dbReference type="EMBL" id="SZVO01000002">
    <property type="protein sequence ID" value="TKT93531.1"/>
    <property type="molecule type" value="Genomic_DNA"/>
</dbReference>
<reference evidence="5 6" key="1">
    <citation type="submission" date="2019-05" db="EMBL/GenBank/DDBJ databases">
        <title>Dyadobacter AR-3-8 sp. nov., isolated from arctic soil.</title>
        <authorList>
            <person name="Chaudhary D.K."/>
        </authorList>
    </citation>
    <scope>NUCLEOTIDE SEQUENCE [LARGE SCALE GENOMIC DNA]</scope>
    <source>
        <strain evidence="5 6">AR-3-8</strain>
    </source>
</reference>
<keyword evidence="3" id="KW-0804">Transcription</keyword>
<dbReference type="InterPro" id="IPR000595">
    <property type="entry name" value="cNMP-bd_dom"/>
</dbReference>
<dbReference type="Gene3D" id="2.60.120.10">
    <property type="entry name" value="Jelly Rolls"/>
    <property type="match status" value="1"/>
</dbReference>
<organism evidence="5 6">
    <name type="scientific">Dyadobacter frigoris</name>
    <dbReference type="NCBI Taxonomy" id="2576211"/>
    <lineage>
        <taxon>Bacteria</taxon>
        <taxon>Pseudomonadati</taxon>
        <taxon>Bacteroidota</taxon>
        <taxon>Cytophagia</taxon>
        <taxon>Cytophagales</taxon>
        <taxon>Spirosomataceae</taxon>
        <taxon>Dyadobacter</taxon>
    </lineage>
</organism>
<dbReference type="OrthoDB" id="9776746at2"/>
<sequence length="215" mass="25028">MSSDSLKIRQYIDTHFSFFEPALKEKIEEVALLKHFPAGELIMRQGQYFKHTVLIAEGLIKLYREGEDGEEAFIYHLNPGQACALSIICAAKQETSQVLGKAVEDTVAILIPVPVIDDLMKNYKSWYYFVLENYRDRFDELLLLLDHVIFKGMDERLEFYLENQVKQKGSNELTITHQEIAQDLNSSREVISRLLKKMELDKKVKLNRNSILWLN</sequence>
<dbReference type="SUPFAM" id="SSF51206">
    <property type="entry name" value="cAMP-binding domain-like"/>
    <property type="match status" value="1"/>
</dbReference>
<evidence type="ECO:0000256" key="1">
    <source>
        <dbReference type="ARBA" id="ARBA00023015"/>
    </source>
</evidence>
<dbReference type="GO" id="GO:0003677">
    <property type="term" value="F:DNA binding"/>
    <property type="evidence" value="ECO:0007669"/>
    <property type="project" value="UniProtKB-KW"/>
</dbReference>
<dbReference type="RefSeq" id="WP_137339206.1">
    <property type="nucleotide sequence ID" value="NZ_BSQH01000017.1"/>
</dbReference>
<dbReference type="InterPro" id="IPR014710">
    <property type="entry name" value="RmlC-like_jellyroll"/>
</dbReference>
<dbReference type="InterPro" id="IPR036388">
    <property type="entry name" value="WH-like_DNA-bd_sf"/>
</dbReference>
<evidence type="ECO:0000259" key="4">
    <source>
        <dbReference type="PROSITE" id="PS50042"/>
    </source>
</evidence>
<keyword evidence="6" id="KW-1185">Reference proteome</keyword>
<evidence type="ECO:0000313" key="5">
    <source>
        <dbReference type="EMBL" id="TKT93531.1"/>
    </source>
</evidence>
<keyword evidence="2" id="KW-0238">DNA-binding</keyword>
<proteinExistence type="predicted"/>
<gene>
    <name evidence="5" type="ORF">FDK13_06730</name>
</gene>
<dbReference type="InterPro" id="IPR036390">
    <property type="entry name" value="WH_DNA-bd_sf"/>
</dbReference>
<dbReference type="GO" id="GO:0006355">
    <property type="term" value="P:regulation of DNA-templated transcription"/>
    <property type="evidence" value="ECO:0007669"/>
    <property type="project" value="InterPro"/>
</dbReference>